<comment type="caution">
    <text evidence="3">The sequence shown here is derived from an EMBL/GenBank/DDBJ whole genome shotgun (WGS) entry which is preliminary data.</text>
</comment>
<reference evidence="4" key="1">
    <citation type="journal article" date="2019" name="Int. J. Syst. Evol. Microbiol.">
        <title>The Global Catalogue of Microorganisms (GCM) 10K type strain sequencing project: providing services to taxonomists for standard genome sequencing and annotation.</title>
        <authorList>
            <consortium name="The Broad Institute Genomics Platform"/>
            <consortium name="The Broad Institute Genome Sequencing Center for Infectious Disease"/>
            <person name="Wu L."/>
            <person name="Ma J."/>
        </authorList>
    </citation>
    <scope>NUCLEOTIDE SEQUENCE [LARGE SCALE GENOMIC DNA]</scope>
    <source>
        <strain evidence="4">CGMCC 4.7198</strain>
    </source>
</reference>
<dbReference type="InterPro" id="IPR002018">
    <property type="entry name" value="CarbesteraseB"/>
</dbReference>
<evidence type="ECO:0000313" key="4">
    <source>
        <dbReference type="Proteomes" id="UP001596957"/>
    </source>
</evidence>
<dbReference type="EMBL" id="JBHTEC010000008">
    <property type="protein sequence ID" value="MFD0289425.1"/>
    <property type="molecule type" value="Genomic_DNA"/>
</dbReference>
<keyword evidence="4" id="KW-1185">Reference proteome</keyword>
<dbReference type="Proteomes" id="UP001596957">
    <property type="component" value="Unassembled WGS sequence"/>
</dbReference>
<proteinExistence type="predicted"/>
<evidence type="ECO:0000259" key="2">
    <source>
        <dbReference type="Pfam" id="PF00135"/>
    </source>
</evidence>
<sequence length="115" mass="12449">MYHGSEIVYFFGNLYPDTQSWTDQDRAIADALSSYLANYIATGDPNGPGLPRWPAYSPGSPTVMEVGEHYGPMRVAPPPRSSASGSGTSRHRMPGRCGTVSPRRRGSPPPLGELR</sequence>
<gene>
    <name evidence="3" type="ORF">ACFQZP_49110</name>
</gene>
<name>A0ABW2W1B3_9ACTN</name>
<dbReference type="Gene3D" id="3.40.50.1820">
    <property type="entry name" value="alpha/beta hydrolase"/>
    <property type="match status" value="1"/>
</dbReference>
<dbReference type="InterPro" id="IPR029058">
    <property type="entry name" value="AB_hydrolase_fold"/>
</dbReference>
<accession>A0ABW2W1B3</accession>
<organism evidence="3 4">
    <name type="scientific">Streptomyces lutosisoli</name>
    <dbReference type="NCBI Taxonomy" id="2665721"/>
    <lineage>
        <taxon>Bacteria</taxon>
        <taxon>Bacillati</taxon>
        <taxon>Actinomycetota</taxon>
        <taxon>Actinomycetes</taxon>
        <taxon>Kitasatosporales</taxon>
        <taxon>Streptomycetaceae</taxon>
        <taxon>Streptomyces</taxon>
    </lineage>
</organism>
<evidence type="ECO:0000256" key="1">
    <source>
        <dbReference type="SAM" id="MobiDB-lite"/>
    </source>
</evidence>
<feature type="region of interest" description="Disordered" evidence="1">
    <location>
        <begin position="69"/>
        <end position="115"/>
    </location>
</feature>
<protein>
    <submittedName>
        <fullName evidence="3">Carboxylesterase family protein</fullName>
    </submittedName>
</protein>
<evidence type="ECO:0000313" key="3">
    <source>
        <dbReference type="EMBL" id="MFD0289425.1"/>
    </source>
</evidence>
<dbReference type="RefSeq" id="WP_381301973.1">
    <property type="nucleotide sequence ID" value="NZ_JBHTEC010000008.1"/>
</dbReference>
<feature type="domain" description="Carboxylesterase type B" evidence="2">
    <location>
        <begin position="2"/>
        <end position="69"/>
    </location>
</feature>
<dbReference type="Pfam" id="PF00135">
    <property type="entry name" value="COesterase"/>
    <property type="match status" value="1"/>
</dbReference>
<dbReference type="SUPFAM" id="SSF53474">
    <property type="entry name" value="alpha/beta-Hydrolases"/>
    <property type="match status" value="1"/>
</dbReference>